<feature type="region of interest" description="Disordered" evidence="1">
    <location>
        <begin position="49"/>
        <end position="73"/>
    </location>
</feature>
<dbReference type="EMBL" id="JAACJM010000010">
    <property type="protein sequence ID" value="KAF5370797.1"/>
    <property type="molecule type" value="Genomic_DNA"/>
</dbReference>
<comment type="caution">
    <text evidence="2">The sequence shown here is derived from an EMBL/GenBank/DDBJ whole genome shotgun (WGS) entry which is preliminary data.</text>
</comment>
<sequence length="423" mass="46419">MSAESVPESLLTLSEPEQPEQPVRTSALNGPVPLSFPAILRNPGVSSRFAHLQEPSSKPNVQKAAKRSKVNDNEGRRWVRRKENAQFKGNPHIVSATKKDFVVSPVAVKSTFPEPLPVYLSRNTKIASSVVPERNPASANAGRFSLSLKGMRRDLRRSGFRAQVLIRDVEAEILEWLERGGTVMGPDIGNDDLLNATGRAVGGTETIHELSRTPLQLVWRVPEDAFARYVIHCCARFHGVVSFSKEMSGTRLTYLLRPNVTRPDSFAVSTIDTPPATDLDDSSHLASDSDFMSEHDNLSEIADSDAEGLQASSRGLHLSAIPEASRPQSPAVSVIEEWSVIGGDSDIGGDVEDDGELVQNFAISVSLNEVTPRARLPSRSVHALRSASSPSRSPARRQPRSQYPRRSFTARHNKPTLYQFVYS</sequence>
<proteinExistence type="predicted"/>
<accession>A0A8H5GTG8</accession>
<name>A0A8H5GTG8_9AGAR</name>
<keyword evidence="3" id="KW-1185">Reference proteome</keyword>
<dbReference type="OrthoDB" id="10256743at2759"/>
<dbReference type="AlphaFoldDB" id="A0A8H5GTG8"/>
<evidence type="ECO:0000313" key="3">
    <source>
        <dbReference type="Proteomes" id="UP000559256"/>
    </source>
</evidence>
<evidence type="ECO:0000256" key="1">
    <source>
        <dbReference type="SAM" id="MobiDB-lite"/>
    </source>
</evidence>
<dbReference type="Proteomes" id="UP000559256">
    <property type="component" value="Unassembled WGS sequence"/>
</dbReference>
<gene>
    <name evidence="2" type="ORF">D9758_001865</name>
</gene>
<protein>
    <submittedName>
        <fullName evidence="2">Uncharacterized protein</fullName>
    </submittedName>
</protein>
<reference evidence="2 3" key="1">
    <citation type="journal article" date="2020" name="ISME J.">
        <title>Uncovering the hidden diversity of litter-decomposition mechanisms in mushroom-forming fungi.</title>
        <authorList>
            <person name="Floudas D."/>
            <person name="Bentzer J."/>
            <person name="Ahren D."/>
            <person name="Johansson T."/>
            <person name="Persson P."/>
            <person name="Tunlid A."/>
        </authorList>
    </citation>
    <scope>NUCLEOTIDE SEQUENCE [LARGE SCALE GENOMIC DNA]</scope>
    <source>
        <strain evidence="2 3">CBS 291.85</strain>
    </source>
</reference>
<feature type="region of interest" description="Disordered" evidence="1">
    <location>
        <begin position="378"/>
        <end position="409"/>
    </location>
</feature>
<evidence type="ECO:0000313" key="2">
    <source>
        <dbReference type="EMBL" id="KAF5370797.1"/>
    </source>
</evidence>
<organism evidence="2 3">
    <name type="scientific">Tetrapyrgos nigripes</name>
    <dbReference type="NCBI Taxonomy" id="182062"/>
    <lineage>
        <taxon>Eukaryota</taxon>
        <taxon>Fungi</taxon>
        <taxon>Dikarya</taxon>
        <taxon>Basidiomycota</taxon>
        <taxon>Agaricomycotina</taxon>
        <taxon>Agaricomycetes</taxon>
        <taxon>Agaricomycetidae</taxon>
        <taxon>Agaricales</taxon>
        <taxon>Marasmiineae</taxon>
        <taxon>Marasmiaceae</taxon>
        <taxon>Tetrapyrgos</taxon>
    </lineage>
</organism>
<feature type="region of interest" description="Disordered" evidence="1">
    <location>
        <begin position="1"/>
        <end position="29"/>
    </location>
</feature>